<evidence type="ECO:0000256" key="2">
    <source>
        <dbReference type="ARBA" id="ARBA00023306"/>
    </source>
</evidence>
<dbReference type="KEGG" id="spu:577302"/>
<dbReference type="GeneID" id="577302"/>
<dbReference type="PANTHER" id="PTHR31545:SF5">
    <property type="entry name" value="SPEEDY PROTEIN A"/>
    <property type="match status" value="1"/>
</dbReference>
<dbReference type="InParanoid" id="A0A7M7RA14"/>
<evidence type="ECO:0000313" key="3">
    <source>
        <dbReference type="EnsemblMetazoa" id="XP_782631"/>
    </source>
</evidence>
<dbReference type="CTD" id="245711"/>
<reference evidence="4" key="1">
    <citation type="submission" date="2015-02" db="EMBL/GenBank/DDBJ databases">
        <title>Genome sequencing for Strongylocentrotus purpuratus.</title>
        <authorList>
            <person name="Murali S."/>
            <person name="Liu Y."/>
            <person name="Vee V."/>
            <person name="English A."/>
            <person name="Wang M."/>
            <person name="Skinner E."/>
            <person name="Han Y."/>
            <person name="Muzny D.M."/>
            <person name="Worley K.C."/>
            <person name="Gibbs R.A."/>
        </authorList>
    </citation>
    <scope>NUCLEOTIDE SEQUENCE</scope>
</reference>
<protein>
    <recommendedName>
        <fullName evidence="5">Speedy protein A</fullName>
    </recommendedName>
</protein>
<evidence type="ECO:0000313" key="4">
    <source>
        <dbReference type="Proteomes" id="UP000007110"/>
    </source>
</evidence>
<reference evidence="3" key="2">
    <citation type="submission" date="2021-01" db="UniProtKB">
        <authorList>
            <consortium name="EnsemblMetazoa"/>
        </authorList>
    </citation>
    <scope>IDENTIFICATION</scope>
</reference>
<dbReference type="Proteomes" id="UP000007110">
    <property type="component" value="Unassembled WGS sequence"/>
</dbReference>
<dbReference type="PANTHER" id="PTHR31545">
    <property type="entry name" value="SEEDY PROTEIN A/C FAMILY MEMBER"/>
    <property type="match status" value="1"/>
</dbReference>
<dbReference type="Pfam" id="PF11357">
    <property type="entry name" value="Spy1"/>
    <property type="match status" value="1"/>
</dbReference>
<dbReference type="GO" id="GO:0019901">
    <property type="term" value="F:protein kinase binding"/>
    <property type="evidence" value="ECO:0000318"/>
    <property type="project" value="GO_Central"/>
</dbReference>
<organism evidence="3 4">
    <name type="scientific">Strongylocentrotus purpuratus</name>
    <name type="common">Purple sea urchin</name>
    <dbReference type="NCBI Taxonomy" id="7668"/>
    <lineage>
        <taxon>Eukaryota</taxon>
        <taxon>Metazoa</taxon>
        <taxon>Echinodermata</taxon>
        <taxon>Eleutherozoa</taxon>
        <taxon>Echinozoa</taxon>
        <taxon>Echinoidea</taxon>
        <taxon>Euechinoidea</taxon>
        <taxon>Echinacea</taxon>
        <taxon>Camarodonta</taxon>
        <taxon>Echinidea</taxon>
        <taxon>Strongylocentrotidae</taxon>
        <taxon>Strongylocentrotus</taxon>
    </lineage>
</organism>
<name>A0A7M7RA14_STRPU</name>
<evidence type="ECO:0000256" key="1">
    <source>
        <dbReference type="ARBA" id="ARBA00010932"/>
    </source>
</evidence>
<proteinExistence type="inferred from homology"/>
<accession>A0A7M7RA14</accession>
<dbReference type="RefSeq" id="XP_782631.5">
    <property type="nucleotide sequence ID" value="XM_777538.5"/>
</dbReference>
<dbReference type="AlphaFoldDB" id="A0A7M7RA14"/>
<dbReference type="OrthoDB" id="9442170at2759"/>
<dbReference type="OMA" id="GRNWRNT"/>
<keyword evidence="2" id="KW-0131">Cell cycle</keyword>
<dbReference type="FunCoup" id="A0A7M7RA14">
    <property type="interactions" value="213"/>
</dbReference>
<sequence length="307" mass="35136">MKGIQQPIKVPGILQKTAKMLSVRGAGGRSGTSRETVFPDKLTGAENDEISAPVRFNSCFRRKQPQKMIVTSEEITAFFRLFDDDVIQDFLWMDCCAKTADKYLLAMVFAYFKRAQYTIKQYTRMNFFVALYLASDMEEDEEDDKYNIFPWALGRNWRNTYPGLLRKRDRLLRTIQYRAAVSRKCCEEVMSLVPDHIIWKRDRMPHHAGAVRKYPDYDDDNEAIPMGPDATPVHCRACEKAGSFSFDVDIQQSPDSGFLYLSSCTDSSTESVEEMDSSSYSKLEVLPTKGLGGFNFEEASIWAARDE</sequence>
<dbReference type="InterPro" id="IPR052316">
    <property type="entry name" value="Speedy-Ringo_regulator"/>
</dbReference>
<dbReference type="InterPro" id="IPR020984">
    <property type="entry name" value="Speedy"/>
</dbReference>
<evidence type="ECO:0008006" key="5">
    <source>
        <dbReference type="Google" id="ProtNLM"/>
    </source>
</evidence>
<dbReference type="EnsemblMetazoa" id="XM_777538">
    <property type="protein sequence ID" value="XP_782631"/>
    <property type="gene ID" value="LOC577302"/>
</dbReference>
<keyword evidence="4" id="KW-1185">Reference proteome</keyword>
<comment type="similarity">
    <text evidence="1">Belongs to the Speedy/Ringo family.</text>
</comment>